<dbReference type="GeneID" id="63752316"/>
<accession>A0A1L9R8J3</accession>
<sequence length="74" mass="8328">MFIHEVEAVEAVQAIHHGPKYIDHATQPAGQTFPYPDGCVDMLVISRVQGDNQLSFEQLAVILECVPLFWCLIF</sequence>
<gene>
    <name evidence="1" type="ORF">ASPWEDRAFT_45210</name>
</gene>
<dbReference type="EMBL" id="KV878216">
    <property type="protein sequence ID" value="OJJ31245.1"/>
    <property type="molecule type" value="Genomic_DNA"/>
</dbReference>
<name>A0A1L9R8J3_ASPWE</name>
<keyword evidence="2" id="KW-1185">Reference proteome</keyword>
<reference evidence="2" key="1">
    <citation type="journal article" date="2017" name="Genome Biol.">
        <title>Comparative genomics reveals high biological diversity and specific adaptations in the industrially and medically important fungal genus Aspergillus.</title>
        <authorList>
            <person name="de Vries R.P."/>
            <person name="Riley R."/>
            <person name="Wiebenga A."/>
            <person name="Aguilar-Osorio G."/>
            <person name="Amillis S."/>
            <person name="Uchima C.A."/>
            <person name="Anderluh G."/>
            <person name="Asadollahi M."/>
            <person name="Askin M."/>
            <person name="Barry K."/>
            <person name="Battaglia E."/>
            <person name="Bayram O."/>
            <person name="Benocci T."/>
            <person name="Braus-Stromeyer S.A."/>
            <person name="Caldana C."/>
            <person name="Canovas D."/>
            <person name="Cerqueira G.C."/>
            <person name="Chen F."/>
            <person name="Chen W."/>
            <person name="Choi C."/>
            <person name="Clum A."/>
            <person name="Dos Santos R.A."/>
            <person name="Damasio A.R."/>
            <person name="Diallinas G."/>
            <person name="Emri T."/>
            <person name="Fekete E."/>
            <person name="Flipphi M."/>
            <person name="Freyberg S."/>
            <person name="Gallo A."/>
            <person name="Gournas C."/>
            <person name="Habgood R."/>
            <person name="Hainaut M."/>
            <person name="Harispe M.L."/>
            <person name="Henrissat B."/>
            <person name="Hilden K.S."/>
            <person name="Hope R."/>
            <person name="Hossain A."/>
            <person name="Karabika E."/>
            <person name="Karaffa L."/>
            <person name="Karanyi Z."/>
            <person name="Krasevec N."/>
            <person name="Kuo A."/>
            <person name="Kusch H."/>
            <person name="LaButti K."/>
            <person name="Lagendijk E.L."/>
            <person name="Lapidus A."/>
            <person name="Levasseur A."/>
            <person name="Lindquist E."/>
            <person name="Lipzen A."/>
            <person name="Logrieco A.F."/>
            <person name="MacCabe A."/>
            <person name="Maekelae M.R."/>
            <person name="Malavazi I."/>
            <person name="Melin P."/>
            <person name="Meyer V."/>
            <person name="Mielnichuk N."/>
            <person name="Miskei M."/>
            <person name="Molnar A.P."/>
            <person name="Mule G."/>
            <person name="Ngan C.Y."/>
            <person name="Orejas M."/>
            <person name="Orosz E."/>
            <person name="Ouedraogo J.P."/>
            <person name="Overkamp K.M."/>
            <person name="Park H.-S."/>
            <person name="Perrone G."/>
            <person name="Piumi F."/>
            <person name="Punt P.J."/>
            <person name="Ram A.F."/>
            <person name="Ramon A."/>
            <person name="Rauscher S."/>
            <person name="Record E."/>
            <person name="Riano-Pachon D.M."/>
            <person name="Robert V."/>
            <person name="Roehrig J."/>
            <person name="Ruller R."/>
            <person name="Salamov A."/>
            <person name="Salih N.S."/>
            <person name="Samson R.A."/>
            <person name="Sandor E."/>
            <person name="Sanguinetti M."/>
            <person name="Schuetze T."/>
            <person name="Sepcic K."/>
            <person name="Shelest E."/>
            <person name="Sherlock G."/>
            <person name="Sophianopoulou V."/>
            <person name="Squina F.M."/>
            <person name="Sun H."/>
            <person name="Susca A."/>
            <person name="Todd R.B."/>
            <person name="Tsang A."/>
            <person name="Unkles S.E."/>
            <person name="van de Wiele N."/>
            <person name="van Rossen-Uffink D."/>
            <person name="Oliveira J.V."/>
            <person name="Vesth T.C."/>
            <person name="Visser J."/>
            <person name="Yu J.-H."/>
            <person name="Zhou M."/>
            <person name="Andersen M.R."/>
            <person name="Archer D.B."/>
            <person name="Baker S.E."/>
            <person name="Benoit I."/>
            <person name="Brakhage A.A."/>
            <person name="Braus G.H."/>
            <person name="Fischer R."/>
            <person name="Frisvad J.C."/>
            <person name="Goldman G.H."/>
            <person name="Houbraken J."/>
            <person name="Oakley B."/>
            <person name="Pocsi I."/>
            <person name="Scazzocchio C."/>
            <person name="Seiboth B."/>
            <person name="vanKuyk P.A."/>
            <person name="Wortman J."/>
            <person name="Dyer P.S."/>
            <person name="Grigoriev I.V."/>
        </authorList>
    </citation>
    <scope>NUCLEOTIDE SEQUENCE [LARGE SCALE GENOMIC DNA]</scope>
    <source>
        <strain evidence="2">DTO 134E9</strain>
    </source>
</reference>
<evidence type="ECO:0000313" key="2">
    <source>
        <dbReference type="Proteomes" id="UP000184383"/>
    </source>
</evidence>
<protein>
    <submittedName>
        <fullName evidence="1">Uncharacterized protein</fullName>
    </submittedName>
</protein>
<dbReference type="Proteomes" id="UP000184383">
    <property type="component" value="Unassembled WGS sequence"/>
</dbReference>
<proteinExistence type="predicted"/>
<dbReference type="VEuPathDB" id="FungiDB:ASPWEDRAFT_45210"/>
<organism evidence="1 2">
    <name type="scientific">Aspergillus wentii DTO 134E9</name>
    <dbReference type="NCBI Taxonomy" id="1073089"/>
    <lineage>
        <taxon>Eukaryota</taxon>
        <taxon>Fungi</taxon>
        <taxon>Dikarya</taxon>
        <taxon>Ascomycota</taxon>
        <taxon>Pezizomycotina</taxon>
        <taxon>Eurotiomycetes</taxon>
        <taxon>Eurotiomycetidae</taxon>
        <taxon>Eurotiales</taxon>
        <taxon>Aspergillaceae</taxon>
        <taxon>Aspergillus</taxon>
        <taxon>Aspergillus subgen. Cremei</taxon>
    </lineage>
</organism>
<dbReference type="AlphaFoldDB" id="A0A1L9R8J3"/>
<evidence type="ECO:0000313" key="1">
    <source>
        <dbReference type="EMBL" id="OJJ31245.1"/>
    </source>
</evidence>
<dbReference type="RefSeq" id="XP_040684922.1">
    <property type="nucleotide sequence ID" value="XM_040836468.1"/>
</dbReference>